<evidence type="ECO:0000256" key="7">
    <source>
        <dbReference type="SAM" id="Phobius"/>
    </source>
</evidence>
<dbReference type="SMART" id="SM00382">
    <property type="entry name" value="AAA"/>
    <property type="match status" value="1"/>
</dbReference>
<dbReference type="NCBIfam" id="TIGR02857">
    <property type="entry name" value="CydD"/>
    <property type="match status" value="1"/>
</dbReference>
<keyword evidence="3" id="KW-0547">Nucleotide-binding</keyword>
<dbReference type="SUPFAM" id="SSF52540">
    <property type="entry name" value="P-loop containing nucleoside triphosphate hydrolases"/>
    <property type="match status" value="1"/>
</dbReference>
<dbReference type="RefSeq" id="WP_013805515.1">
    <property type="nucleotide sequence ID" value="NC_015564.1"/>
</dbReference>
<dbReference type="CDD" id="cd03228">
    <property type="entry name" value="ABCC_MRP_Like"/>
    <property type="match status" value="1"/>
</dbReference>
<keyword evidence="2 7" id="KW-0812">Transmembrane</keyword>
<keyword evidence="11" id="KW-1185">Reference proteome</keyword>
<proteinExistence type="predicted"/>
<feature type="transmembrane region" description="Helical" evidence="7">
    <location>
        <begin position="244"/>
        <end position="272"/>
    </location>
</feature>
<dbReference type="InterPro" id="IPR014216">
    <property type="entry name" value="ABC_transptr_CydD"/>
</dbReference>
<evidence type="ECO:0000259" key="9">
    <source>
        <dbReference type="PROSITE" id="PS50929"/>
    </source>
</evidence>
<dbReference type="Proteomes" id="UP000009235">
    <property type="component" value="Chromosome"/>
</dbReference>
<dbReference type="PANTHER" id="PTHR24221:SF590">
    <property type="entry name" value="COMPONENT LINKED WITH THE ASSEMBLY OF CYTOCHROME' TRANSPORT TRANSMEMBRANE ATP-BINDING PROTEIN ABC TRANSPORTER CYDD-RELATED"/>
    <property type="match status" value="1"/>
</dbReference>
<dbReference type="InterPro" id="IPR036640">
    <property type="entry name" value="ABC1_TM_sf"/>
</dbReference>
<evidence type="ECO:0000256" key="4">
    <source>
        <dbReference type="ARBA" id="ARBA00022840"/>
    </source>
</evidence>
<evidence type="ECO:0000256" key="5">
    <source>
        <dbReference type="ARBA" id="ARBA00022989"/>
    </source>
</evidence>
<dbReference type="eggNOG" id="COG4988">
    <property type="taxonomic scope" value="Bacteria"/>
</dbReference>
<feature type="transmembrane region" description="Helical" evidence="7">
    <location>
        <begin position="59"/>
        <end position="79"/>
    </location>
</feature>
<keyword evidence="4 10" id="KW-0067">ATP-binding</keyword>
<dbReference type="HOGENOM" id="CLU_000604_84_9_11"/>
<dbReference type="Gene3D" id="1.20.1560.10">
    <property type="entry name" value="ABC transporter type 1, transmembrane domain"/>
    <property type="match status" value="1"/>
</dbReference>
<name>F6EL74_HOYSD</name>
<evidence type="ECO:0000256" key="6">
    <source>
        <dbReference type="ARBA" id="ARBA00023136"/>
    </source>
</evidence>
<feature type="transmembrane region" description="Helical" evidence="7">
    <location>
        <begin position="165"/>
        <end position="185"/>
    </location>
</feature>
<accession>F6EL74</accession>
<feature type="domain" description="ABC transporter" evidence="8">
    <location>
        <begin position="339"/>
        <end position="550"/>
    </location>
</feature>
<evidence type="ECO:0000256" key="3">
    <source>
        <dbReference type="ARBA" id="ARBA00022741"/>
    </source>
</evidence>
<comment type="subcellular location">
    <subcellularLocation>
        <location evidence="1">Cell membrane</location>
        <topology evidence="1">Multi-pass membrane protein</topology>
    </subcellularLocation>
</comment>
<gene>
    <name evidence="10" type="primary">cydD</name>
    <name evidence="10" type="ordered locus">AS9A_0712</name>
</gene>
<evidence type="ECO:0000256" key="2">
    <source>
        <dbReference type="ARBA" id="ARBA00022692"/>
    </source>
</evidence>
<dbReference type="KEGG" id="asd:AS9A_0712"/>
<sequence>MKPFDPRLWRLSAPVRPYLVLTVVMGVVTAATVIVMALMIATILAGVVTDPARRVPSVWIWELSVLAGAVLVRAAAMWLHTRFAHRSSAAVIRDLKMDVLRAVAAMPPRDRAAVRDETATVVTHRNGGLDGLGPYLTGYLPALALAAIVPPAVLVVIAVHDITSALIIFFTLPIIPTFMILIGLLTRGKSRAKLRSMSQLSAQLLDLIAGLPTLRSLARERGQTQRVRELGEQHRHTTMASLRIAFLSSMVLEMFATLCVALVAVSVGLRLVYGNMELQPGLVALILAAEVYLPLRMVGAQFHAAEDGVSAADRAFSLLAPRATTRPGSRQLPSGPYTVVVAGLRMRAREGFAPDGFSAEFRPGEISVITGPNGAGKTTALHAVLGLVTPDGGAVTVSGFPVADLDIQQWWDQVAWVPQKPVLIPGTVRENLELNGPIDDIARAAEQTGFGEVLAELPDGLETRIGIGGTGLSLGQRQRLALTRAFASDARVLIVDEPTAHLDDLSTDRILDAMRARAATGATVIAVAHHARVLAAADQVTTLGASAGRLV</sequence>
<evidence type="ECO:0000259" key="8">
    <source>
        <dbReference type="PROSITE" id="PS50893"/>
    </source>
</evidence>
<dbReference type="GO" id="GO:0140359">
    <property type="term" value="F:ABC-type transporter activity"/>
    <property type="evidence" value="ECO:0007669"/>
    <property type="project" value="InterPro"/>
</dbReference>
<dbReference type="AlphaFoldDB" id="F6EL74"/>
<dbReference type="GO" id="GO:0042883">
    <property type="term" value="P:cysteine transport"/>
    <property type="evidence" value="ECO:0007669"/>
    <property type="project" value="InterPro"/>
</dbReference>
<keyword evidence="5 7" id="KW-1133">Transmembrane helix</keyword>
<dbReference type="EMBL" id="CP002786">
    <property type="protein sequence ID" value="AEF39166.1"/>
    <property type="molecule type" value="Genomic_DNA"/>
</dbReference>
<feature type="transmembrane region" description="Helical" evidence="7">
    <location>
        <begin position="20"/>
        <end position="47"/>
    </location>
</feature>
<reference evidence="10 11" key="1">
    <citation type="journal article" date="2011" name="J. Bacteriol.">
        <title>Complete genome sequence of Amycolicicoccus subflavus DQS3-9A1T, an actinomycete isolated from crude oil-polluted soil.</title>
        <authorList>
            <person name="Cai M."/>
            <person name="Chen W.M."/>
            <person name="Nie Y."/>
            <person name="Chi C.Q."/>
            <person name="Wang Y.N."/>
            <person name="Tang Y.Q."/>
            <person name="Li G.Y."/>
            <person name="Wu X.L."/>
        </authorList>
    </citation>
    <scope>NUCLEOTIDE SEQUENCE [LARGE SCALE GENOMIC DNA]</scope>
    <source>
        <strain evidence="11">DSM 45089 / DQS3-9A1</strain>
    </source>
</reference>
<keyword evidence="6 7" id="KW-0472">Membrane</keyword>
<dbReference type="PROSITE" id="PS50893">
    <property type="entry name" value="ABC_TRANSPORTER_2"/>
    <property type="match status" value="1"/>
</dbReference>
<dbReference type="CDD" id="cd18584">
    <property type="entry name" value="ABC_6TM_AarD_CydD"/>
    <property type="match status" value="1"/>
</dbReference>
<evidence type="ECO:0000313" key="11">
    <source>
        <dbReference type="Proteomes" id="UP000009235"/>
    </source>
</evidence>
<protein>
    <submittedName>
        <fullName evidence="10">Putative ABC transporter permease/ATP-binding protein CydD</fullName>
    </submittedName>
</protein>
<dbReference type="InterPro" id="IPR027417">
    <property type="entry name" value="P-loop_NTPase"/>
</dbReference>
<feature type="transmembrane region" description="Helical" evidence="7">
    <location>
        <begin position="139"/>
        <end position="159"/>
    </location>
</feature>
<dbReference type="GO" id="GO:0005524">
    <property type="term" value="F:ATP binding"/>
    <property type="evidence" value="ECO:0007669"/>
    <property type="project" value="UniProtKB-KW"/>
</dbReference>
<dbReference type="SUPFAM" id="SSF90123">
    <property type="entry name" value="ABC transporter transmembrane region"/>
    <property type="match status" value="1"/>
</dbReference>
<dbReference type="InterPro" id="IPR011527">
    <property type="entry name" value="ABC1_TM_dom"/>
</dbReference>
<dbReference type="InterPro" id="IPR003439">
    <property type="entry name" value="ABC_transporter-like_ATP-bd"/>
</dbReference>
<dbReference type="PROSITE" id="PS50929">
    <property type="entry name" value="ABC_TM1F"/>
    <property type="match status" value="1"/>
</dbReference>
<dbReference type="InterPro" id="IPR003593">
    <property type="entry name" value="AAA+_ATPase"/>
</dbReference>
<evidence type="ECO:0000256" key="1">
    <source>
        <dbReference type="ARBA" id="ARBA00004651"/>
    </source>
</evidence>
<organism evidence="10 11">
    <name type="scientific">Hoyosella subflava (strain DSM 45089 / JCM 17490 / NBRC 109087 / DQS3-9A1)</name>
    <name type="common">Amycolicicoccus subflavus</name>
    <dbReference type="NCBI Taxonomy" id="443218"/>
    <lineage>
        <taxon>Bacteria</taxon>
        <taxon>Bacillati</taxon>
        <taxon>Actinomycetota</taxon>
        <taxon>Actinomycetes</taxon>
        <taxon>Mycobacteriales</taxon>
        <taxon>Hoyosellaceae</taxon>
        <taxon>Hoyosella</taxon>
    </lineage>
</organism>
<dbReference type="GO" id="GO:0016887">
    <property type="term" value="F:ATP hydrolysis activity"/>
    <property type="evidence" value="ECO:0007669"/>
    <property type="project" value="InterPro"/>
</dbReference>
<dbReference type="PANTHER" id="PTHR24221">
    <property type="entry name" value="ATP-BINDING CASSETTE SUB-FAMILY B"/>
    <property type="match status" value="1"/>
</dbReference>
<dbReference type="STRING" id="443218.AS9A_0712"/>
<feature type="domain" description="ABC transmembrane type-1" evidence="9">
    <location>
        <begin position="20"/>
        <end position="307"/>
    </location>
</feature>
<dbReference type="Pfam" id="PF00005">
    <property type="entry name" value="ABC_tran"/>
    <property type="match status" value="1"/>
</dbReference>
<dbReference type="GO" id="GO:0005886">
    <property type="term" value="C:plasma membrane"/>
    <property type="evidence" value="ECO:0007669"/>
    <property type="project" value="UniProtKB-SubCell"/>
</dbReference>
<dbReference type="Gene3D" id="3.40.50.300">
    <property type="entry name" value="P-loop containing nucleotide triphosphate hydrolases"/>
    <property type="match status" value="1"/>
</dbReference>
<dbReference type="Pfam" id="PF00664">
    <property type="entry name" value="ABC_membrane"/>
    <property type="match status" value="1"/>
</dbReference>
<evidence type="ECO:0000313" key="10">
    <source>
        <dbReference type="EMBL" id="AEF39166.1"/>
    </source>
</evidence>
<dbReference type="InterPro" id="IPR039421">
    <property type="entry name" value="Type_1_exporter"/>
</dbReference>
<dbReference type="OrthoDB" id="9806127at2"/>